<keyword evidence="5" id="KW-1185">Reference proteome</keyword>
<dbReference type="GO" id="GO:0005737">
    <property type="term" value="C:cytoplasm"/>
    <property type="evidence" value="ECO:0007669"/>
    <property type="project" value="UniProtKB-SubCell"/>
</dbReference>
<evidence type="ECO:0000313" key="5">
    <source>
        <dbReference type="Proteomes" id="UP001465755"/>
    </source>
</evidence>
<name>A0AAW1NN05_9CHLO</name>
<dbReference type="GO" id="GO:0008180">
    <property type="term" value="C:COP9 signalosome"/>
    <property type="evidence" value="ECO:0007669"/>
    <property type="project" value="UniProtKB-UniRule"/>
</dbReference>
<evidence type="ECO:0000256" key="1">
    <source>
        <dbReference type="ARBA" id="ARBA00010893"/>
    </source>
</evidence>
<accession>A0AAW1NN05</accession>
<comment type="similarity">
    <text evidence="1 2">Belongs to the peptidase M67A family. CSN6 subfamily.</text>
</comment>
<dbReference type="GO" id="GO:0008237">
    <property type="term" value="F:metallopeptidase activity"/>
    <property type="evidence" value="ECO:0007669"/>
    <property type="project" value="InterPro"/>
</dbReference>
<dbReference type="InterPro" id="IPR037518">
    <property type="entry name" value="MPN"/>
</dbReference>
<proteinExistence type="inferred from homology"/>
<comment type="caution">
    <text evidence="4">The sequence shown here is derived from an EMBL/GenBank/DDBJ whole genome shotgun (WGS) entry which is preliminary data.</text>
</comment>
<dbReference type="SMART" id="SM00232">
    <property type="entry name" value="JAB_MPN"/>
    <property type="match status" value="1"/>
</dbReference>
<organism evidence="4 5">
    <name type="scientific">Symbiochloris irregularis</name>
    <dbReference type="NCBI Taxonomy" id="706552"/>
    <lineage>
        <taxon>Eukaryota</taxon>
        <taxon>Viridiplantae</taxon>
        <taxon>Chlorophyta</taxon>
        <taxon>core chlorophytes</taxon>
        <taxon>Trebouxiophyceae</taxon>
        <taxon>Trebouxiales</taxon>
        <taxon>Trebouxiaceae</taxon>
        <taxon>Symbiochloris</taxon>
    </lineage>
</organism>
<dbReference type="Pfam" id="PF13012">
    <property type="entry name" value="MitMem_reg"/>
    <property type="match status" value="1"/>
</dbReference>
<reference evidence="4 5" key="1">
    <citation type="journal article" date="2024" name="Nat. Commun.">
        <title>Phylogenomics reveals the evolutionary origins of lichenization in chlorophyte algae.</title>
        <authorList>
            <person name="Puginier C."/>
            <person name="Libourel C."/>
            <person name="Otte J."/>
            <person name="Skaloud P."/>
            <person name="Haon M."/>
            <person name="Grisel S."/>
            <person name="Petersen M."/>
            <person name="Berrin J.G."/>
            <person name="Delaux P.M."/>
            <person name="Dal Grande F."/>
            <person name="Keller J."/>
        </authorList>
    </citation>
    <scope>NUCLEOTIDE SEQUENCE [LARGE SCALE GENOMIC DNA]</scope>
    <source>
        <strain evidence="4 5">SAG 2036</strain>
    </source>
</reference>
<comment type="subcellular location">
    <subcellularLocation>
        <location evidence="2">Cytoplasm</location>
    </subcellularLocation>
    <subcellularLocation>
        <location evidence="2">Nucleus</location>
    </subcellularLocation>
</comment>
<dbReference type="GO" id="GO:0000338">
    <property type="term" value="P:protein deneddylation"/>
    <property type="evidence" value="ECO:0007669"/>
    <property type="project" value="InterPro"/>
</dbReference>
<dbReference type="Gene3D" id="3.40.140.10">
    <property type="entry name" value="Cytidine Deaminase, domain 2"/>
    <property type="match status" value="1"/>
</dbReference>
<keyword evidence="2" id="KW-0736">Signalosome</keyword>
<keyword evidence="2" id="KW-0963">Cytoplasm</keyword>
<dbReference type="PROSITE" id="PS50249">
    <property type="entry name" value="MPN"/>
    <property type="match status" value="1"/>
</dbReference>
<feature type="domain" description="MPN" evidence="3">
    <location>
        <begin position="15"/>
        <end position="157"/>
    </location>
</feature>
<sequence length="318" mass="35388">MEPPATKKSSSGLEFHLHPLVMINVSDHYMRTRANLQATQSSGDIKVLGILLGQQTGRVVDISNSFEIKIERDAQGNVSIDDVFLTRKQEQYKQTFSKLDVVGWYCTGAQLQPQDMGLHQKMMSLNESPVFLLLNPYAQPGHQKDLPVLLFESELQVEEAQHKYMFVQAAYTVETSEAERIGINQVAKALPSGSDRAADQLVAHYTTAQSAIQVLSDHVAALYRMLDAMAKGELPYDHQLVRQASSLVRRLPAVKSAEFSKDYMTEYNDALLTVLLASMTKGSQSMLEVVDKYNVAYDYKAKGRARGGSQFDPSFMAG</sequence>
<evidence type="ECO:0000256" key="2">
    <source>
        <dbReference type="RuleBase" id="RU367006"/>
    </source>
</evidence>
<gene>
    <name evidence="4" type="ORF">WJX73_001466</name>
</gene>
<protein>
    <recommendedName>
        <fullName evidence="2">COP9 signalosome complex subunit 6</fullName>
    </recommendedName>
</protein>
<evidence type="ECO:0000313" key="4">
    <source>
        <dbReference type="EMBL" id="KAK9787263.1"/>
    </source>
</evidence>
<dbReference type="InterPro" id="IPR033859">
    <property type="entry name" value="MPN_CSN6"/>
</dbReference>
<dbReference type="Pfam" id="PF01398">
    <property type="entry name" value="JAB"/>
    <property type="match status" value="1"/>
</dbReference>
<dbReference type="AlphaFoldDB" id="A0AAW1NN05"/>
<evidence type="ECO:0000259" key="3">
    <source>
        <dbReference type="PROSITE" id="PS50249"/>
    </source>
</evidence>
<dbReference type="PANTHER" id="PTHR10540">
    <property type="entry name" value="EUKARYOTIC TRANSLATION INITIATION FACTOR 3 SUBUNIT F-RELATED"/>
    <property type="match status" value="1"/>
</dbReference>
<dbReference type="Proteomes" id="UP001465755">
    <property type="component" value="Unassembled WGS sequence"/>
</dbReference>
<keyword evidence="2" id="KW-0539">Nucleus</keyword>
<comment type="function">
    <text evidence="2">Component of the COP9 signalosome complex (CSN), a complex involved in various cellular and developmental processes.</text>
</comment>
<dbReference type="InterPro" id="IPR024969">
    <property type="entry name" value="EIF3F/CSN6-like_C"/>
</dbReference>
<dbReference type="InterPro" id="IPR000555">
    <property type="entry name" value="JAMM/MPN+_dom"/>
</dbReference>
<dbReference type="PANTHER" id="PTHR10540:SF8">
    <property type="entry name" value="COP9 SIGNALOSOME COMPLEX SUBUNIT 6"/>
    <property type="match status" value="1"/>
</dbReference>
<dbReference type="EMBL" id="JALJOQ010000251">
    <property type="protein sequence ID" value="KAK9787263.1"/>
    <property type="molecule type" value="Genomic_DNA"/>
</dbReference>
<dbReference type="CDD" id="cd08063">
    <property type="entry name" value="MPN_CSN6"/>
    <property type="match status" value="1"/>
</dbReference>